<reference evidence="4" key="2">
    <citation type="submission" date="2023-06" db="EMBL/GenBank/DDBJ databases">
        <authorList>
            <person name="Ma L."/>
            <person name="Liu K.-W."/>
            <person name="Li Z."/>
            <person name="Hsiao Y.-Y."/>
            <person name="Qi Y."/>
            <person name="Fu T."/>
            <person name="Tang G."/>
            <person name="Zhang D."/>
            <person name="Sun W.-H."/>
            <person name="Liu D.-K."/>
            <person name="Li Y."/>
            <person name="Chen G.-Z."/>
            <person name="Liu X.-D."/>
            <person name="Liao X.-Y."/>
            <person name="Jiang Y.-T."/>
            <person name="Yu X."/>
            <person name="Hao Y."/>
            <person name="Huang J."/>
            <person name="Zhao X.-W."/>
            <person name="Ke S."/>
            <person name="Chen Y.-Y."/>
            <person name="Wu W.-L."/>
            <person name="Hsu J.-L."/>
            <person name="Lin Y.-F."/>
            <person name="Huang M.-D."/>
            <person name="Li C.-Y."/>
            <person name="Huang L."/>
            <person name="Wang Z.-W."/>
            <person name="Zhao X."/>
            <person name="Zhong W.-Y."/>
            <person name="Peng D.-H."/>
            <person name="Ahmad S."/>
            <person name="Lan S."/>
            <person name="Zhang J.-S."/>
            <person name="Tsai W.-C."/>
            <person name="Van De Peer Y."/>
            <person name="Liu Z.-J."/>
        </authorList>
    </citation>
    <scope>NUCLEOTIDE SEQUENCE</scope>
    <source>
        <strain evidence="4">SCP</strain>
        <tissue evidence="4">Leaves</tissue>
    </source>
</reference>
<keyword evidence="5" id="KW-1185">Reference proteome</keyword>
<comment type="similarity">
    <text evidence="1">Belongs to the COBRA family.</text>
</comment>
<accession>A0AAV9BMY7</accession>
<evidence type="ECO:0000256" key="1">
    <source>
        <dbReference type="ARBA" id="ARBA00005507"/>
    </source>
</evidence>
<dbReference type="PANTHER" id="PTHR31673">
    <property type="entry name" value="PROTEIN COBRA"/>
    <property type="match status" value="1"/>
</dbReference>
<keyword evidence="2" id="KW-0732">Signal</keyword>
<gene>
    <name evidence="4" type="ORF">QJS04_geneDACA020185</name>
</gene>
<organism evidence="4 5">
    <name type="scientific">Acorus gramineus</name>
    <name type="common">Dwarf sweet flag</name>
    <dbReference type="NCBI Taxonomy" id="55184"/>
    <lineage>
        <taxon>Eukaryota</taxon>
        <taxon>Viridiplantae</taxon>
        <taxon>Streptophyta</taxon>
        <taxon>Embryophyta</taxon>
        <taxon>Tracheophyta</taxon>
        <taxon>Spermatophyta</taxon>
        <taxon>Magnoliopsida</taxon>
        <taxon>Liliopsida</taxon>
        <taxon>Acoraceae</taxon>
        <taxon>Acorus</taxon>
    </lineage>
</organism>
<name>A0AAV9BMY7_ACOGR</name>
<evidence type="ECO:0000313" key="5">
    <source>
        <dbReference type="Proteomes" id="UP001179952"/>
    </source>
</evidence>
<dbReference type="InterPro" id="IPR006918">
    <property type="entry name" value="COBRA_pln"/>
</dbReference>
<dbReference type="Proteomes" id="UP001179952">
    <property type="component" value="Unassembled WGS sequence"/>
</dbReference>
<keyword evidence="3" id="KW-0325">Glycoprotein</keyword>
<evidence type="ECO:0000256" key="3">
    <source>
        <dbReference type="ARBA" id="ARBA00023180"/>
    </source>
</evidence>
<evidence type="ECO:0000256" key="2">
    <source>
        <dbReference type="ARBA" id="ARBA00022729"/>
    </source>
</evidence>
<evidence type="ECO:0000313" key="4">
    <source>
        <dbReference type="EMBL" id="KAK1277569.1"/>
    </source>
</evidence>
<comment type="caution">
    <text evidence="4">The sequence shown here is derived from an EMBL/GenBank/DDBJ whole genome shotgun (WGS) entry which is preliminary data.</text>
</comment>
<dbReference type="GO" id="GO:0005886">
    <property type="term" value="C:plasma membrane"/>
    <property type="evidence" value="ECO:0007669"/>
    <property type="project" value="TreeGrafter"/>
</dbReference>
<reference evidence="4" key="1">
    <citation type="journal article" date="2023" name="Nat. Commun.">
        <title>Diploid and tetraploid genomes of Acorus and the evolution of monocots.</title>
        <authorList>
            <person name="Ma L."/>
            <person name="Liu K.W."/>
            <person name="Li Z."/>
            <person name="Hsiao Y.Y."/>
            <person name="Qi Y."/>
            <person name="Fu T."/>
            <person name="Tang G.D."/>
            <person name="Zhang D."/>
            <person name="Sun W.H."/>
            <person name="Liu D.K."/>
            <person name="Li Y."/>
            <person name="Chen G.Z."/>
            <person name="Liu X.D."/>
            <person name="Liao X.Y."/>
            <person name="Jiang Y.T."/>
            <person name="Yu X."/>
            <person name="Hao Y."/>
            <person name="Huang J."/>
            <person name="Zhao X.W."/>
            <person name="Ke S."/>
            <person name="Chen Y.Y."/>
            <person name="Wu W.L."/>
            <person name="Hsu J.L."/>
            <person name="Lin Y.F."/>
            <person name="Huang M.D."/>
            <person name="Li C.Y."/>
            <person name="Huang L."/>
            <person name="Wang Z.W."/>
            <person name="Zhao X."/>
            <person name="Zhong W.Y."/>
            <person name="Peng D.H."/>
            <person name="Ahmad S."/>
            <person name="Lan S."/>
            <person name="Zhang J.S."/>
            <person name="Tsai W.C."/>
            <person name="Van de Peer Y."/>
            <person name="Liu Z.J."/>
        </authorList>
    </citation>
    <scope>NUCLEOTIDE SEQUENCE</scope>
    <source>
        <strain evidence="4">SCP</strain>
    </source>
</reference>
<proteinExistence type="inferred from homology"/>
<dbReference type="EMBL" id="JAUJYN010000002">
    <property type="protein sequence ID" value="KAK1277569.1"/>
    <property type="molecule type" value="Genomic_DNA"/>
</dbReference>
<dbReference type="GO" id="GO:0010215">
    <property type="term" value="P:cellulose microfibril organization"/>
    <property type="evidence" value="ECO:0007669"/>
    <property type="project" value="InterPro"/>
</dbReference>
<dbReference type="Pfam" id="PF04833">
    <property type="entry name" value="COBRA"/>
    <property type="match status" value="1"/>
</dbReference>
<sequence length="199" mass="22027">MDGADNKDPNGNITVRWDIMQWQGDGYIATVSINNYQLYRHIENPPGWRLSWRWPADEVIWSINGAEATEQGNCSRFKGAVPPHSCVKNPVVVDLLPGAPYNRQSANCCRGGVLSSLSQDPVRSIASFQISVGSTRFKGANVVMPRAYSVGLPGYSCGSAFNVTPTRFPEDGGRRWTQSLHEVLIVADVLRLPLRLLRQ</sequence>
<dbReference type="AlphaFoldDB" id="A0AAV9BMY7"/>
<dbReference type="GO" id="GO:0052324">
    <property type="term" value="P:plant-type cell wall cellulose biosynthetic process"/>
    <property type="evidence" value="ECO:0007669"/>
    <property type="project" value="TreeGrafter"/>
</dbReference>
<dbReference type="PANTHER" id="PTHR31673:SF30">
    <property type="entry name" value="COBRA-LIKE PROTEIN 6"/>
    <property type="match status" value="1"/>
</dbReference>
<protein>
    <submittedName>
        <fullName evidence="4">COBRA-like protein 1</fullName>
    </submittedName>
</protein>